<dbReference type="SUPFAM" id="SSF47616">
    <property type="entry name" value="GST C-terminal domain-like"/>
    <property type="match status" value="1"/>
</dbReference>
<protein>
    <recommendedName>
        <fullName evidence="5">Glutathione S-transferase</fullName>
    </recommendedName>
</protein>
<comment type="caution">
    <text evidence="3">The sequence shown here is derived from an EMBL/GenBank/DDBJ whole genome shotgun (WGS) entry which is preliminary data.</text>
</comment>
<evidence type="ECO:0000259" key="1">
    <source>
        <dbReference type="PROSITE" id="PS50404"/>
    </source>
</evidence>
<dbReference type="InterPro" id="IPR036282">
    <property type="entry name" value="Glutathione-S-Trfase_C_sf"/>
</dbReference>
<gene>
    <name evidence="3" type="ORF">BGZ65_005801</name>
</gene>
<dbReference type="PROSITE" id="PS50405">
    <property type="entry name" value="GST_CTER"/>
    <property type="match status" value="1"/>
</dbReference>
<feature type="domain" description="GST C-terminal" evidence="2">
    <location>
        <begin position="108"/>
        <end position="237"/>
    </location>
</feature>
<accession>A0A9P6SSY1</accession>
<dbReference type="InterPro" id="IPR036249">
    <property type="entry name" value="Thioredoxin-like_sf"/>
</dbReference>
<dbReference type="PROSITE" id="PS50404">
    <property type="entry name" value="GST_NTER"/>
    <property type="match status" value="1"/>
</dbReference>
<dbReference type="InterPro" id="IPR004046">
    <property type="entry name" value="GST_C"/>
</dbReference>
<dbReference type="SFLD" id="SFLDS00019">
    <property type="entry name" value="Glutathione_Transferase_(cytos"/>
    <property type="match status" value="1"/>
</dbReference>
<dbReference type="PANTHER" id="PTHR11571:SF150">
    <property type="entry name" value="GLUTATHIONE S-TRANSFERASE"/>
    <property type="match status" value="1"/>
</dbReference>
<organism evidence="3 4">
    <name type="scientific">Modicella reniformis</name>
    <dbReference type="NCBI Taxonomy" id="1440133"/>
    <lineage>
        <taxon>Eukaryota</taxon>
        <taxon>Fungi</taxon>
        <taxon>Fungi incertae sedis</taxon>
        <taxon>Mucoromycota</taxon>
        <taxon>Mortierellomycotina</taxon>
        <taxon>Mortierellomycetes</taxon>
        <taxon>Mortierellales</taxon>
        <taxon>Mortierellaceae</taxon>
        <taxon>Modicella</taxon>
    </lineage>
</organism>
<evidence type="ECO:0000313" key="4">
    <source>
        <dbReference type="Proteomes" id="UP000749646"/>
    </source>
</evidence>
<dbReference type="InterPro" id="IPR004045">
    <property type="entry name" value="Glutathione_S-Trfase_N"/>
</dbReference>
<evidence type="ECO:0000313" key="3">
    <source>
        <dbReference type="EMBL" id="KAF9998728.1"/>
    </source>
</evidence>
<dbReference type="SUPFAM" id="SSF52833">
    <property type="entry name" value="Thioredoxin-like"/>
    <property type="match status" value="1"/>
</dbReference>
<dbReference type="Pfam" id="PF14497">
    <property type="entry name" value="GST_C_3"/>
    <property type="match status" value="1"/>
</dbReference>
<dbReference type="Gene3D" id="1.20.1050.10">
    <property type="match status" value="1"/>
</dbReference>
<dbReference type="GO" id="GO:0004364">
    <property type="term" value="F:glutathione transferase activity"/>
    <property type="evidence" value="ECO:0007669"/>
    <property type="project" value="TreeGrafter"/>
</dbReference>
<dbReference type="AlphaFoldDB" id="A0A9P6SSY1"/>
<dbReference type="GO" id="GO:0006749">
    <property type="term" value="P:glutathione metabolic process"/>
    <property type="evidence" value="ECO:0007669"/>
    <property type="project" value="TreeGrafter"/>
</dbReference>
<evidence type="ECO:0000259" key="2">
    <source>
        <dbReference type="PROSITE" id="PS50405"/>
    </source>
</evidence>
<dbReference type="PANTHER" id="PTHR11571">
    <property type="entry name" value="GLUTATHIONE S-TRANSFERASE"/>
    <property type="match status" value="1"/>
</dbReference>
<dbReference type="Proteomes" id="UP000749646">
    <property type="component" value="Unassembled WGS sequence"/>
</dbReference>
<reference evidence="3" key="1">
    <citation type="journal article" date="2020" name="Fungal Divers.">
        <title>Resolving the Mortierellaceae phylogeny through synthesis of multi-gene phylogenetics and phylogenomics.</title>
        <authorList>
            <person name="Vandepol N."/>
            <person name="Liber J."/>
            <person name="Desiro A."/>
            <person name="Na H."/>
            <person name="Kennedy M."/>
            <person name="Barry K."/>
            <person name="Grigoriev I.V."/>
            <person name="Miller A.N."/>
            <person name="O'Donnell K."/>
            <person name="Stajich J.E."/>
            <person name="Bonito G."/>
        </authorList>
    </citation>
    <scope>NUCLEOTIDE SEQUENCE</scope>
    <source>
        <strain evidence="3">MES-2147</strain>
    </source>
</reference>
<proteinExistence type="predicted"/>
<dbReference type="InterPro" id="IPR010987">
    <property type="entry name" value="Glutathione-S-Trfase_C-like"/>
</dbReference>
<evidence type="ECO:0008006" key="5">
    <source>
        <dbReference type="Google" id="ProtNLM"/>
    </source>
</evidence>
<name>A0A9P6SSY1_9FUNG</name>
<dbReference type="InterPro" id="IPR040079">
    <property type="entry name" value="Glutathione_S-Trfase"/>
</dbReference>
<dbReference type="OrthoDB" id="414243at2759"/>
<feature type="domain" description="GST N-terminal" evidence="1">
    <location>
        <begin position="26"/>
        <end position="106"/>
    </location>
</feature>
<dbReference type="Gene3D" id="3.40.30.10">
    <property type="entry name" value="Glutaredoxin"/>
    <property type="match status" value="1"/>
</dbReference>
<keyword evidence="4" id="KW-1185">Reference proteome</keyword>
<dbReference type="EMBL" id="JAAAHW010000822">
    <property type="protein sequence ID" value="KAF9998728.1"/>
    <property type="molecule type" value="Genomic_DNA"/>
</dbReference>
<dbReference type="InterPro" id="IPR050213">
    <property type="entry name" value="GST_superfamily"/>
</dbReference>
<sequence>MVQINSAHFVRDVPTSDLIDIMANPDSFRLYYFAIQGLGQTSRDILSYGDAKWENFEVNEHWNEQKSETPFGCVPVLHVIKGEKMVALSEAATVEQYLAKHYGLLGENQYEETLIKTIHSSSLSTFSEFYASVTWNMPEVHDKCLQGFKGRTLVNWVKTHERHLIDNGSNGHYFGDKLTLADIKTANVIDHFALQPEGPELIEIIKTSPVLWKVKETVDNHPKMSKYRNSNEYKTMVEATRTFYVDCRAAIGI</sequence>